<organism evidence="1 2">
    <name type="scientific">Panagrolaimus sp. ES5</name>
    <dbReference type="NCBI Taxonomy" id="591445"/>
    <lineage>
        <taxon>Eukaryota</taxon>
        <taxon>Metazoa</taxon>
        <taxon>Ecdysozoa</taxon>
        <taxon>Nematoda</taxon>
        <taxon>Chromadorea</taxon>
        <taxon>Rhabditida</taxon>
        <taxon>Tylenchina</taxon>
        <taxon>Panagrolaimomorpha</taxon>
        <taxon>Panagrolaimoidea</taxon>
        <taxon>Panagrolaimidae</taxon>
        <taxon>Panagrolaimus</taxon>
    </lineage>
</organism>
<protein>
    <submittedName>
        <fullName evidence="2">Uncharacterized protein</fullName>
    </submittedName>
</protein>
<dbReference type="WBParaSite" id="ES5_v2.g24689.t1">
    <property type="protein sequence ID" value="ES5_v2.g24689.t1"/>
    <property type="gene ID" value="ES5_v2.g24689"/>
</dbReference>
<reference evidence="2" key="1">
    <citation type="submission" date="2022-11" db="UniProtKB">
        <authorList>
            <consortium name="WormBaseParasite"/>
        </authorList>
    </citation>
    <scope>IDENTIFICATION</scope>
</reference>
<proteinExistence type="predicted"/>
<sequence length="346" mass="38410">MLVLFLLAFGVCNDAIFGLTTNNHKVSSLESLKPASIQNGYNFCTEISVTTYSDIGFGTCFASSNLILHAQNNVSYLRVSNVTGTFSLDNLPLVSIQYVTSNIWDIVYNLSMPYEFLLDKEDPYVEIDGTFAESIYSNAYGGSVALIYADGRTFSNIDGTYFDETNPCRTIVEKPYSYLNETICCTKLSPAPSPPSNISKCKKFRSRSTIYNADFSIHATSAMNYTLINNQFITAGNYDNTTDLVRVIYEFNNGFILRCNSDHSPGLKCNVSLPTGDLKVIISMTFVLPKVGIPLPKIGKLIIQNGQTLMEEGVPFSPDNECWYTQHNALHGEKVGTSEFCCKEFE</sequence>
<name>A0AC34G5B5_9BILA</name>
<dbReference type="Proteomes" id="UP000887579">
    <property type="component" value="Unplaced"/>
</dbReference>
<evidence type="ECO:0000313" key="2">
    <source>
        <dbReference type="WBParaSite" id="ES5_v2.g24689.t1"/>
    </source>
</evidence>
<evidence type="ECO:0000313" key="1">
    <source>
        <dbReference type="Proteomes" id="UP000887579"/>
    </source>
</evidence>
<accession>A0AC34G5B5</accession>